<feature type="compositionally biased region" description="Low complexity" evidence="6">
    <location>
        <begin position="356"/>
        <end position="365"/>
    </location>
</feature>
<dbReference type="SUPFAM" id="SSF51735">
    <property type="entry name" value="NAD(P)-binding Rossmann-fold domains"/>
    <property type="match status" value="1"/>
</dbReference>
<keyword evidence="10" id="KW-1185">Reference proteome</keyword>
<dbReference type="InterPro" id="IPR013149">
    <property type="entry name" value="ADH-like_C"/>
</dbReference>
<dbReference type="EMBL" id="BNEB01000002">
    <property type="protein sequence ID" value="GHI59340.1"/>
    <property type="molecule type" value="Genomic_DNA"/>
</dbReference>
<accession>A0ABQ3RU92</accession>
<comment type="caution">
    <text evidence="9">The sequence shown here is derived from an EMBL/GenBank/DDBJ whole genome shotgun (WGS) entry which is preliminary data.</text>
</comment>
<gene>
    <name evidence="9" type="ORF">Saso_09900</name>
</gene>
<keyword evidence="3" id="KW-0479">Metal-binding</keyword>
<organism evidence="9 10">
    <name type="scientific">Streptomyces asoensis</name>
    <dbReference type="NCBI Taxonomy" id="249586"/>
    <lineage>
        <taxon>Bacteria</taxon>
        <taxon>Bacillati</taxon>
        <taxon>Actinomycetota</taxon>
        <taxon>Actinomycetes</taxon>
        <taxon>Kitasatosporales</taxon>
        <taxon>Streptomycetaceae</taxon>
        <taxon>Streptomyces</taxon>
    </lineage>
</organism>
<evidence type="ECO:0000313" key="9">
    <source>
        <dbReference type="EMBL" id="GHI59340.1"/>
    </source>
</evidence>
<feature type="compositionally biased region" description="Gly residues" evidence="6">
    <location>
        <begin position="366"/>
        <end position="380"/>
    </location>
</feature>
<evidence type="ECO:0000259" key="8">
    <source>
        <dbReference type="Pfam" id="PF08240"/>
    </source>
</evidence>
<dbReference type="Gene3D" id="3.90.180.10">
    <property type="entry name" value="Medium-chain alcohol dehydrogenases, catalytic domain"/>
    <property type="match status" value="1"/>
</dbReference>
<proteinExistence type="inferred from homology"/>
<dbReference type="InterPro" id="IPR011032">
    <property type="entry name" value="GroES-like_sf"/>
</dbReference>
<dbReference type="Proteomes" id="UP000649259">
    <property type="component" value="Unassembled WGS sequence"/>
</dbReference>
<dbReference type="PANTHER" id="PTHR43161:SF9">
    <property type="entry name" value="SORBITOL DEHYDROGENASE"/>
    <property type="match status" value="1"/>
</dbReference>
<dbReference type="Gene3D" id="3.40.50.720">
    <property type="entry name" value="NAD(P)-binding Rossmann-like Domain"/>
    <property type="match status" value="1"/>
</dbReference>
<dbReference type="SUPFAM" id="SSF50129">
    <property type="entry name" value="GroES-like"/>
    <property type="match status" value="1"/>
</dbReference>
<evidence type="ECO:0000256" key="2">
    <source>
        <dbReference type="ARBA" id="ARBA00008072"/>
    </source>
</evidence>
<keyword evidence="4" id="KW-0862">Zinc</keyword>
<comment type="similarity">
    <text evidence="2">Belongs to the zinc-containing alcohol dehydrogenase family.</text>
</comment>
<evidence type="ECO:0000313" key="10">
    <source>
        <dbReference type="Proteomes" id="UP000649259"/>
    </source>
</evidence>
<dbReference type="RefSeq" id="WP_229901545.1">
    <property type="nucleotide sequence ID" value="NZ_BMSI01000018.1"/>
</dbReference>
<name>A0ABQ3RU92_9ACTN</name>
<dbReference type="PANTHER" id="PTHR43161">
    <property type="entry name" value="SORBITOL DEHYDROGENASE"/>
    <property type="match status" value="1"/>
</dbReference>
<dbReference type="Pfam" id="PF00107">
    <property type="entry name" value="ADH_zinc_N"/>
    <property type="match status" value="1"/>
</dbReference>
<evidence type="ECO:0000256" key="4">
    <source>
        <dbReference type="ARBA" id="ARBA00022833"/>
    </source>
</evidence>
<dbReference type="InterPro" id="IPR013154">
    <property type="entry name" value="ADH-like_N"/>
</dbReference>
<feature type="region of interest" description="Disordered" evidence="6">
    <location>
        <begin position="340"/>
        <end position="380"/>
    </location>
</feature>
<feature type="domain" description="Alcohol dehydrogenase-like C-terminal" evidence="7">
    <location>
        <begin position="180"/>
        <end position="302"/>
    </location>
</feature>
<evidence type="ECO:0000256" key="3">
    <source>
        <dbReference type="ARBA" id="ARBA00022723"/>
    </source>
</evidence>
<evidence type="ECO:0000256" key="5">
    <source>
        <dbReference type="ARBA" id="ARBA00023002"/>
    </source>
</evidence>
<dbReference type="CDD" id="cd08232">
    <property type="entry name" value="idonate-5-DH"/>
    <property type="match status" value="1"/>
</dbReference>
<protein>
    <submittedName>
        <fullName evidence="9">L-idonate 5-dehydrogenase</fullName>
    </submittedName>
</protein>
<dbReference type="Pfam" id="PF08240">
    <property type="entry name" value="ADH_N"/>
    <property type="match status" value="1"/>
</dbReference>
<dbReference type="InterPro" id="IPR036291">
    <property type="entry name" value="NAD(P)-bd_dom_sf"/>
</dbReference>
<keyword evidence="5" id="KW-0560">Oxidoreductase</keyword>
<sequence length="380" mass="38514">MLGCVIHGRGDLRVEELAPPVPGPGEVLVAVRYGGVCGSDLHYWRHGGVGDFRLTEPMVPGHEVVGTAVAYGSPTASDPAAGTPVAVHPATPCGVCPECADGRRNVCRDTRYLGSAARTPHVQGGFADLIVVPAAQVRPLPEGLPPRRAALAEPLAVALHAVRRAGPVAGRHVLVTGAGPIGCLVVAAAKAAGAARVTVTDLLPTALGYARAAGADTVVRADDPADAGWPAEVEVAVEASGVAAGLDTCLRLVRRGGVVVQLGMLPPGQSPFAGNLVVSREIELRGAFRFDTEFDEALRLLAAEPAFDALVSAVVPVRDAESAFALAADRGRSCKVLLDFGDPTHRPAPSPSPFPGRGTETDAGADAGGAGAGRCAGSGP</sequence>
<comment type="cofactor">
    <cofactor evidence="1">
        <name>Zn(2+)</name>
        <dbReference type="ChEBI" id="CHEBI:29105"/>
    </cofactor>
</comment>
<evidence type="ECO:0000256" key="6">
    <source>
        <dbReference type="SAM" id="MobiDB-lite"/>
    </source>
</evidence>
<feature type="domain" description="Alcohol dehydrogenase-like N-terminal" evidence="8">
    <location>
        <begin position="23"/>
        <end position="142"/>
    </location>
</feature>
<reference evidence="10" key="1">
    <citation type="submission" date="2023-07" db="EMBL/GenBank/DDBJ databases">
        <title>Whole genome shotgun sequence of Streptomyces cacaoi subsp. asoensis NBRC 13813.</title>
        <authorList>
            <person name="Komaki H."/>
            <person name="Tamura T."/>
        </authorList>
    </citation>
    <scope>NUCLEOTIDE SEQUENCE [LARGE SCALE GENOMIC DNA]</scope>
    <source>
        <strain evidence="10">NBRC 13813</strain>
    </source>
</reference>
<evidence type="ECO:0000256" key="1">
    <source>
        <dbReference type="ARBA" id="ARBA00001947"/>
    </source>
</evidence>
<dbReference type="GeneID" id="91468915"/>
<evidence type="ECO:0000259" key="7">
    <source>
        <dbReference type="Pfam" id="PF00107"/>
    </source>
</evidence>